<dbReference type="SMART" id="SM00822">
    <property type="entry name" value="PKS_KR"/>
    <property type="match status" value="2"/>
</dbReference>
<dbReference type="SUPFAM" id="SSF56801">
    <property type="entry name" value="Acetyl-CoA synthetase-like"/>
    <property type="match status" value="1"/>
</dbReference>
<dbReference type="InterPro" id="IPR025110">
    <property type="entry name" value="AMP-bd_C"/>
</dbReference>
<feature type="active site" description="Proton donor; for dehydratase activity" evidence="13">
    <location>
        <position position="1728"/>
    </location>
</feature>
<dbReference type="EMBL" id="QQBC01000016">
    <property type="protein sequence ID" value="RDI60353.1"/>
    <property type="molecule type" value="Genomic_DNA"/>
</dbReference>
<evidence type="ECO:0000256" key="1">
    <source>
        <dbReference type="ARBA" id="ARBA00001957"/>
    </source>
</evidence>
<feature type="domain" description="Ketosynthase family 3 (KS3)" evidence="16">
    <location>
        <begin position="661"/>
        <end position="1074"/>
    </location>
</feature>
<dbReference type="Gene3D" id="3.40.366.10">
    <property type="entry name" value="Malonyl-Coenzyme A Acyl Carrier Protein, domain 2"/>
    <property type="match status" value="2"/>
</dbReference>
<dbReference type="InterPro" id="IPR006162">
    <property type="entry name" value="Ppantetheine_attach_site"/>
</dbReference>
<dbReference type="InterPro" id="IPR014030">
    <property type="entry name" value="Ketoacyl_synth_N"/>
</dbReference>
<dbReference type="SUPFAM" id="SSF50129">
    <property type="entry name" value="GroES-like"/>
    <property type="match status" value="1"/>
</dbReference>
<dbReference type="GO" id="GO:0071766">
    <property type="term" value="P:Actinobacterium-type cell wall biogenesis"/>
    <property type="evidence" value="ECO:0007669"/>
    <property type="project" value="UniProtKB-ARBA"/>
</dbReference>
<dbReference type="Gene3D" id="1.10.1200.10">
    <property type="entry name" value="ACP-like"/>
    <property type="match status" value="3"/>
</dbReference>
<dbReference type="CDD" id="cd05195">
    <property type="entry name" value="enoyl_red"/>
    <property type="match status" value="1"/>
</dbReference>
<dbReference type="InterPro" id="IPR050091">
    <property type="entry name" value="PKS_NRPS_Biosynth_Enz"/>
</dbReference>
<feature type="region of interest" description="C-terminal hotdog fold" evidence="13">
    <location>
        <begin position="1667"/>
        <end position="1832"/>
    </location>
</feature>
<keyword evidence="6" id="KW-0436">Ligase</keyword>
<dbReference type="Gene3D" id="3.40.47.10">
    <property type="match status" value="2"/>
</dbReference>
<dbReference type="Gene3D" id="3.30.70.3290">
    <property type="match status" value="2"/>
</dbReference>
<evidence type="ECO:0000256" key="9">
    <source>
        <dbReference type="ARBA" id="ARBA00022832"/>
    </source>
</evidence>
<keyword evidence="5" id="KW-0597">Phosphoprotein</keyword>
<dbReference type="InterPro" id="IPR042099">
    <property type="entry name" value="ANL_N_sf"/>
</dbReference>
<keyword evidence="10" id="KW-0443">Lipid metabolism</keyword>
<dbReference type="PANTHER" id="PTHR43775:SF51">
    <property type="entry name" value="INACTIVE PHENOLPHTHIOCEROL SYNTHESIS POLYKETIDE SYNTHASE TYPE I PKS1-RELATED"/>
    <property type="match status" value="1"/>
</dbReference>
<dbReference type="NCBIfam" id="TIGR01686">
    <property type="entry name" value="FkbH"/>
    <property type="match status" value="1"/>
</dbReference>
<dbReference type="InterPro" id="IPR001242">
    <property type="entry name" value="Condensation_dom"/>
</dbReference>
<dbReference type="RefSeq" id="WP_068005384.1">
    <property type="nucleotide sequence ID" value="NZ_QQBC01000016.1"/>
</dbReference>
<dbReference type="CDD" id="cd08956">
    <property type="entry name" value="KR_3_FAS_SDR_x"/>
    <property type="match status" value="2"/>
</dbReference>
<dbReference type="Gene3D" id="3.40.50.12780">
    <property type="entry name" value="N-terminal domain of ligase-like"/>
    <property type="match status" value="1"/>
</dbReference>
<dbReference type="Gene3D" id="3.30.559.30">
    <property type="entry name" value="Nonribosomal peptide synthetase, condensation domain"/>
    <property type="match status" value="1"/>
</dbReference>
<protein>
    <submittedName>
        <fullName evidence="18">HAD superfamily phosphatase (TIGR01681 family)/FkbH-like protein</fullName>
    </submittedName>
</protein>
<evidence type="ECO:0000259" key="15">
    <source>
        <dbReference type="PROSITE" id="PS51186"/>
    </source>
</evidence>
<feature type="domain" description="Ketosynthase family 3 (KS3)" evidence="16">
    <location>
        <begin position="2668"/>
        <end position="3094"/>
    </location>
</feature>
<dbReference type="Pfam" id="PF00668">
    <property type="entry name" value="Condensation"/>
    <property type="match status" value="1"/>
</dbReference>
<keyword evidence="19" id="KW-1185">Reference proteome</keyword>
<dbReference type="InterPro" id="IPR010033">
    <property type="entry name" value="HAD_SF_ppase_IIIC"/>
</dbReference>
<dbReference type="InterPro" id="IPR014043">
    <property type="entry name" value="Acyl_transferase_dom"/>
</dbReference>
<dbReference type="InterPro" id="IPR036514">
    <property type="entry name" value="SGNH_hydro_sf"/>
</dbReference>
<feature type="domain" description="PKS/mFAS DH" evidence="17">
    <location>
        <begin position="1536"/>
        <end position="1832"/>
    </location>
</feature>
<dbReference type="InterPro" id="IPR049551">
    <property type="entry name" value="PKS_DH_C"/>
</dbReference>
<dbReference type="InterPro" id="IPR013154">
    <property type="entry name" value="ADH-like_N"/>
</dbReference>
<dbReference type="GO" id="GO:0004315">
    <property type="term" value="F:3-oxoacyl-[acyl-carrier-protein] synthase activity"/>
    <property type="evidence" value="ECO:0007669"/>
    <property type="project" value="InterPro"/>
</dbReference>
<dbReference type="InterPro" id="IPR023213">
    <property type="entry name" value="CAT-like_dom_sf"/>
</dbReference>
<dbReference type="Gene3D" id="3.30.559.10">
    <property type="entry name" value="Chloramphenicol acetyltransferase-like domain"/>
    <property type="match status" value="1"/>
</dbReference>
<dbReference type="InterPro" id="IPR020807">
    <property type="entry name" value="PKS_DH"/>
</dbReference>
<dbReference type="Gene3D" id="3.90.180.10">
    <property type="entry name" value="Medium-chain alcohol dehydrogenases, catalytic domain"/>
    <property type="match status" value="1"/>
</dbReference>
<evidence type="ECO:0000256" key="13">
    <source>
        <dbReference type="PROSITE-ProRule" id="PRU01363"/>
    </source>
</evidence>
<dbReference type="FunFam" id="3.40.50.720:FF:000209">
    <property type="entry name" value="Polyketide synthase Pks12"/>
    <property type="match status" value="1"/>
</dbReference>
<feature type="active site" description="Proton donor; for dehydratase activity" evidence="13">
    <location>
        <position position="3760"/>
    </location>
</feature>
<feature type="domain" description="Carrier" evidence="14">
    <location>
        <begin position="571"/>
        <end position="648"/>
    </location>
</feature>
<dbReference type="SUPFAM" id="SSF47336">
    <property type="entry name" value="ACP-like"/>
    <property type="match status" value="3"/>
</dbReference>
<keyword evidence="11" id="KW-0511">Multifunctional enzyme</keyword>
<dbReference type="GO" id="GO:0031177">
    <property type="term" value="F:phosphopantetheine binding"/>
    <property type="evidence" value="ECO:0007669"/>
    <property type="project" value="InterPro"/>
</dbReference>
<dbReference type="FunFam" id="3.40.47.10:FF:000019">
    <property type="entry name" value="Polyketide synthase type I"/>
    <property type="match status" value="2"/>
</dbReference>
<dbReference type="PROSITE" id="PS52019">
    <property type="entry name" value="PKS_MFAS_DH"/>
    <property type="match status" value="2"/>
</dbReference>
<dbReference type="InterPro" id="IPR009081">
    <property type="entry name" value="PP-bd_ACP"/>
</dbReference>
<dbReference type="InterPro" id="IPR040097">
    <property type="entry name" value="FAAL/FAAC"/>
</dbReference>
<dbReference type="SUPFAM" id="SSF53901">
    <property type="entry name" value="Thiolase-like"/>
    <property type="match status" value="2"/>
</dbReference>
<dbReference type="CDD" id="cd05931">
    <property type="entry name" value="FAAL"/>
    <property type="match status" value="1"/>
</dbReference>
<dbReference type="InterPro" id="IPR000873">
    <property type="entry name" value="AMP-dep_synth/lig_dom"/>
</dbReference>
<dbReference type="InterPro" id="IPR010037">
    <property type="entry name" value="FkbH_domain"/>
</dbReference>
<dbReference type="PROSITE" id="PS00606">
    <property type="entry name" value="KS3_1"/>
    <property type="match status" value="2"/>
</dbReference>
<evidence type="ECO:0000256" key="6">
    <source>
        <dbReference type="ARBA" id="ARBA00022598"/>
    </source>
</evidence>
<keyword evidence="7" id="KW-0808">Transferase</keyword>
<dbReference type="FunFam" id="3.40.366.10:FF:000002">
    <property type="entry name" value="Probable polyketide synthase 2"/>
    <property type="match status" value="2"/>
</dbReference>
<dbReference type="InterPro" id="IPR055123">
    <property type="entry name" value="SpnB-like_Rossmann"/>
</dbReference>
<feature type="domain" description="Carrier" evidence="14">
    <location>
        <begin position="4269"/>
        <end position="4344"/>
    </location>
</feature>
<feature type="region of interest" description="N-terminal hotdog fold" evidence="13">
    <location>
        <begin position="3564"/>
        <end position="3687"/>
    </location>
</feature>
<dbReference type="InterPro" id="IPR020806">
    <property type="entry name" value="PKS_PP-bd"/>
</dbReference>
<dbReference type="CDD" id="cd00833">
    <property type="entry name" value="PKS"/>
    <property type="match status" value="2"/>
</dbReference>
<dbReference type="InterPro" id="IPR001227">
    <property type="entry name" value="Ac_transferase_dom_sf"/>
</dbReference>
<dbReference type="Gene3D" id="3.10.129.110">
    <property type="entry name" value="Polyketide synthase dehydratase"/>
    <property type="match status" value="2"/>
</dbReference>
<dbReference type="Pfam" id="PF14765">
    <property type="entry name" value="PS-DH"/>
    <property type="match status" value="2"/>
</dbReference>
<dbReference type="SUPFAM" id="SSF51735">
    <property type="entry name" value="NAD(P)-binding Rossmann-fold domains"/>
    <property type="match status" value="5"/>
</dbReference>
<dbReference type="UniPathway" id="UPA00011"/>
<evidence type="ECO:0000313" key="18">
    <source>
        <dbReference type="EMBL" id="RDI60353.1"/>
    </source>
</evidence>
<sequence>MYRSFVDVVFSRAHEQSQDWAFHFLTTGDLDGPVDELTYGDLGRRSRAIAADLVERGLAGSRVLLLYPPGLDFVTGFFGCLAAGVVAVPMPLPQPHEFDRGLRRLRQVIDDAEVSAVLSTAPVIGAVASMGPEFTRLAALTWIATEDIPDGAGANWHDPRPDPDAVAFLQYTSGSTSAPRGVMVTHGNLLDNQRAISETMGHHPELVEEYDRRLFVSWLPMYHDMGLIGPVLHNVYTGAGAALLSPLHFLQKPERWLRAISEYGVHTSGSPNFGYELCLRRATPELLEELDLSSWRVAFNGAEPVRASTLTRFAEAFAPAGFRSTAFQPVYGLAEATLLVAGAPVDRAPTLRPRPGVADLVGVGVPPSGVTVVVADPETATECAEGDEGEIWVAGAGVAQGYLGDPDKSREVFGARLADGRDGFLRTGDLGVWHDGELFVTGRSKDLLIVDGKNHYPQDIEQTVESAHRDVRAGCVAAFAIDAADEERAVIAAEVKSDDPRRLAEIEDAIRAAVSAEHAVTLAAVVLLRPRTIPKTSSGKIQRQACRIGYLEGSLAVVEPAAPVADPIRSPDPVSVRSWLIDRVAARTGLAAARIDPDRPLAELGLGSRGLVELMTELGEVVGRSLDPSLAFEHPTITLLAAAIEPEADAAQPISHTAATDDPIAIVSMACRFPGGVGDPDALWQLLIDGRDVVDEAPAGRWDAEGLAYSLRGGFLDAIDGFDAAFFGISPNEATAMDPQQRLALQTAWEAIERAGIDPRSLGGTSTGVYLGCYQSGYLAGAALEQLDGHVAVGSAGSVVSGRIAYSLGLHGPAVTVDTACSSSLVALHLAIQALRAGECDAALAGGVTLLVTPNAHVEFSRMGALSPSGETRAFAESADGMVWAEGCGVVLVKRLSDALRDGDRVRAVIRGSAINQDGRSQGLTAPNGLAQERVVRAALATAGLEPADIDYVEAHGTGTTLGDPIEARALARVFGPGRAADNPVGLGSLKSNLGHMQAAAGIGGVIKTVLALTGQTLPPTLHAAEPTTQIDWAASGLALQTRSRPWPRTDRVRRAGVSSFGISGTNAHVILEEPPVAATVAAEPGAPRLLPISARSETALRGQAARLAAALRDRPELEPAAVARTLATHRTHFEWRAAIVADRREDLLRGLDALRAEADDADVAVATRPALAGGRIAFVCPGQGAQWDGMARDLLANSPVFRTEFERCDAVVRSLAGWSPVAVLTGAPDAPGLDRDDVVQPVLFAVMVSLAALWRAAGIEPDAVIGHSQGEIAAAYLAGALSLRDAVTVVVLRSRALADVAGSGRMAVVGAAVDEIAARLAAFDGQVSIAAINSDRATVIAGVPEALRAVLAELDAAGVFTRELPVDYASHTAGMEPLRERLLTDLAGIDTTSTAAQWYSTVSAEPVETTLAAEYWYRNLREPVRFADTVARMLADGVRYFVELSPHPALLTALEAIAGERELVAVGSLRRDADGARCLDRSLAQLYVGGLQLDWAKLIPEGDWAELPTYAWDEQTYWAEPVRRGSGAGWDSVDHPLLNAVLTQPDSGGASLTGRIAAAAVPWLADHAVGDTVILPGTAYVELAIRAGDAVGAGVLRELILYAPMTFDTDRDVQITVGGVDDGDRAVAVYSRPAAGDIPWTLHARGVLTTAQPEPVADLSWPVAEAEALDVTDCYARLADRGYAYGPGFQGLRAAWRSGEEVLAEVALPEALRDDAADYGLHPALLDAALHASRFLDFAAASEAVLVPFAWSAVSLSAVGATALRVRLSPLGSDRVRVTLADPSGAPVATAEVTLRALSPEALAGSPAGTDEHLYGVQWLPLPPLPSATVESIPEIIELRYAAEPSGSLLDRVHHELTDLLDRVRERLTATTDRIAVVTRQAIAISGGDGVTDLAHASAWGLLRSAQTEYPDRVLLVDVDAWTDAERAVSLAVTAGEPQLALRHGAAYTPRLTRGVVGTIGAVALTREPGWQVRVAGTGELTGDNITATPAAATELGPGDVRLAVRATGVNFRDVAMALGLVSDDTSVFGGEGAGVVLEVGDDVTEFAPGDRVFGLLPATGPEVVADRRELTAIPARWTFHEAAGVPAVFLTAYYALHELARLEPGDTVLVHAATGGVGMAAVQLARLRGAEVFVTAHPAKWPVLRDLGFEDIRIADSRALSFEAEFLVATAGRGMDVVLGSLSGEFVDASLRLLPRGGRFVELGKTDIRDANVVAAQHPNVDYRAFSLPDLAPDLIGRMFGELMALFADEALTPLPVAAWDARRAPEVLRYISEARHIGKNVLTMPTTFDPAGTVLMTGGTGALGALLARHLVTAHGARRLVLLSRSGPAAPGARELVAELAEADAEVRVIAGDVADRATLAAAIADIPAEHPLTAVVHAAGVLEDATFAELTPDALTAALRPKVDAAWHLHELTAELDLSAFVLFSSLAGLIGGAGQANYAAANTFLDALAQHRAHRGLPALSVAWGLWETGGGMTGKLSDQDLARLRRGGVTPLSAEQGLALFDTALTLGSPLVAAAHLDTAALAETDTAPGILRGLLPSRRRSVAAAAPTTSELAARLAGLSRADQDRLLLAMITEHAAAVLGYPSEAAIDTEFTFKDLGFDSLSAVEFRNRLQRALPVRLPATAVFDFPTPRALATHLRTELAPAEAVTEVAAKVTAARQESDPVVIVGIGCRYPGGIASMDDLWDVVAEKRDVLGDFPTDRGWDLDRLYDPDPDATGTTYTRAGGFLSDVADFDAGFFRISPREALAIDPQQRLILEVSWEALEHAGIDPKSLQGSATGVYTGITYADYATRLARVPEEVEAYLGESSTSSVASGRVAYTLGLEGPAVTVDTACSSSLVAMHLAAQALRTGECSLALAGGVTIMSSPGVLIGFARQRGLSPDGRCKAFADAADGTGFSEGAGVVVLERLSDAVRNGHRVLAVLEGSALNQDGASNGLAAPNGPAQQRVIRAALSNAGLTAAEIDAVEAHGTGTALGDPIEAQALLATYGRGREAERPLWLGSVKSNLGHSQAAAGVAGVIKLVAALRHETLPATLHVDAPSRHVDWSEGAVELLTEARPWPRGDRPRRAAISGFGISGTNAHLILSEPPAPEPTVAPVDSRPDAVAWVLSGIGAQTVSAQAERLLNHLERRPDLDPIDVGWSLTARSVFPDRAVAVGRDRDELLSGLRAIADGATAAHVARGRAVVANGPVFVFPGHGAQWVGMALTLLDSAPVFAAQLTECAEILAEFVDWSLLDVLRGADGAPPVDRLDVVQPALFAVTVSLTRLWESFGVRPAAVIGHSQGEILAAHVVGALSLRDATALIAARGRALAPLAGTGAMAVVALPVDQMRERLARWDGRVEIGAINSPISTVVSGEIDAIEELVAEYKTEGVRARRVPIEFASHSVYVEPVEPAIRAALTGIAAESTAVTYISTVTGEVRDTATLDGDYWYRNVRDMVRFEDAVRTAYALGHRAFLEIGPHPVLTPILTETLESLDPDAAVFVGGTLRRDEDGFADFLTAVARAHVAGVPVDWRAAFPGAATVALPTYAFQRERYWLEATESGAGVAEAGLDSADHPFLGAVVPQFDSDAVVVTGLVSAHRQPWLADHAVSGTVLMAGTGLVELALRAGDEVDCPELVELVLQTPMPVPAEGLRLHVAVGAADESGRREVSIRSAAARGRAAEWVLHATGVLAPAELTEAVAPCPVWPPAAESIDTAELYDGLAGRGYGYGPAFRGLRRAWRDADDDAVIFAEVELPVADGDRYHLHPALLDAALHALALTGDTGDAIALPLAWTGVRLFATGATALRVRIARTGPDSATLTAYDPAGNPVLDAESVVLRKISAEQLTLSQRASGHEDLYQLQWQPIPARHQAAAISDSVEVFEVRGGDTIAAVHAVTRDALAELQRVVAGERTRLVVVTRGAVALPGAAVTDLAAAAVWGLVRSAQSEHPDRFVLVDSDSEVDLPRILAADEPQLLVRDGVVHAARLGRAPAPGTEIAAALPPGGAVLVTGAPGGLGSLLARHLVTAHGIKQLVLVSRRGMDAPGAEALHAELTELGAEVTIAACDITDRTGLAALLDRVEPAGIVHAAAVLDDGTVDALTPQRVSNVLRPKVDGALHLHELTAHRNVSMFVLFSSMAGLAGGPGQANYAAANAFLDGLAIHRRAQGLSAQSLAWGVWDAGLVGGLSEGDRARFARSGLRAMSEAEGLALFDAALTVDAPTLAPVRIDAATLRELPGLPPLFSGLVRSRPRRAAARSDAPVDVAAFSKRLAGLDEQAAFAVALEVVRTQTAKVLGHTDPAAIDPEQAFQHMGFDSLMAVELRNGLRAATGCPLPVTAMFDNPSPAALARHVLRAATEFAGATEVVAATEPAEVPQSQTFPATRDVMRLLRSGQGIPSAAHSVGSAIRLQRPVTRAELTAILDRLAARHAALRTAVRPSPEHGRELEIRRVPQRELLRWAGIDELTDAAIAERLRALMEPEFELETTSLWRFELLESPGGAQALVFGAHHAVSDAQSLLLVAAEIDAELSGLALPDAPTNDDMLQLLEAQQGRDNATDTAELAQWRAAFEGSRRLDLTLAAERPTTRGYRAGTLVQPMSAELFDRVCDRARDLGVTPAAFFLGTLQVLLAARQGAQRFALAVPVDTRIHVDALRGVGYFGVPVPYPGQVDPADSVADVLRRTADRLRRLLAKGANFSDTLAVLAAQGLYRDNAPMVEVYFNFLRSQAAFTQVGMVPVGTGYSDLDLMITVMADLGQICLNYNLDIIDESAAAALGSEYLELLAAAVEDPDRAASPRPVPEPHPRHSIAIAAGFALGRLPDLCRAAFGQIVDGPEPELVEAPYHQALAALRDPAGAFADPAVQAGVVLLRATDLERFGPVDDAALDELAEQYPAAIRAVVARGRTPLIVGFLPTAQPEARWTRWEQRVAAQLRDTPGVAVVTAPDWTRAHPVAQRFDEHTDRLAHLPFSVEFQAAVALTLAEVLREVRATPPKVIAVDGDETLWSGIAGEVGPGGVDLGGPRAALARRLLRWRAAGVLLVLVSNNDDATVRSVLARPDSVLHAEHFAVISTGWDPKSRRLAAAADQLRLGLDSFVFLDDNPVEVAAVRAALPHVLSVTCPPVDELEGFLNRLWPLVPMPATAEDAARAEFYQQERLRDAAMAETDFAEFLAGLGLEVDIAELTDETAERAAQLIRRTNQFTLRKVADTELSRWRDEGEVWTAAARDRFGDYGQISVLALRVDGDTLLVQGWQMSCRALGRGVEERLLTFLAERAEALGCAGVRVIAHATPRNVPARKLIAGLGGARIDDPVIDITVTPSQLRAYRSWQR</sequence>
<accession>A0A370HP51</accession>
<dbReference type="Proteomes" id="UP000254869">
    <property type="component" value="Unassembled WGS sequence"/>
</dbReference>
<evidence type="ECO:0000259" key="16">
    <source>
        <dbReference type="PROSITE" id="PS52004"/>
    </source>
</evidence>
<dbReference type="FunFam" id="3.40.50.12780:FF:000013">
    <property type="entry name" value="Long-chain-fatty-acid--AMP ligase FadD32"/>
    <property type="match status" value="1"/>
</dbReference>
<evidence type="ECO:0000256" key="2">
    <source>
        <dbReference type="ARBA" id="ARBA00005189"/>
    </source>
</evidence>
<dbReference type="SMART" id="SM00829">
    <property type="entry name" value="PKS_ER"/>
    <property type="match status" value="1"/>
</dbReference>
<dbReference type="Gene3D" id="3.40.50.1000">
    <property type="entry name" value="HAD superfamily/HAD-like"/>
    <property type="match status" value="1"/>
</dbReference>
<feature type="domain" description="Carrier" evidence="14">
    <location>
        <begin position="2573"/>
        <end position="2648"/>
    </location>
</feature>
<dbReference type="Pfam" id="PF16197">
    <property type="entry name" value="KAsynt_C_assoc"/>
    <property type="match status" value="2"/>
</dbReference>
<dbReference type="Pfam" id="PF08659">
    <property type="entry name" value="KR"/>
    <property type="match status" value="2"/>
</dbReference>
<evidence type="ECO:0000256" key="3">
    <source>
        <dbReference type="ARBA" id="ARBA00006432"/>
    </source>
</evidence>
<evidence type="ECO:0000256" key="11">
    <source>
        <dbReference type="ARBA" id="ARBA00023268"/>
    </source>
</evidence>
<dbReference type="GO" id="GO:0016491">
    <property type="term" value="F:oxidoreductase activity"/>
    <property type="evidence" value="ECO:0007669"/>
    <property type="project" value="InterPro"/>
</dbReference>
<evidence type="ECO:0000313" key="19">
    <source>
        <dbReference type="Proteomes" id="UP000254869"/>
    </source>
</evidence>
<evidence type="ECO:0000259" key="14">
    <source>
        <dbReference type="PROSITE" id="PS50075"/>
    </source>
</evidence>
<dbReference type="InterPro" id="IPR023214">
    <property type="entry name" value="HAD_sf"/>
</dbReference>
<dbReference type="InterPro" id="IPR042104">
    <property type="entry name" value="PKS_dehydratase_sf"/>
</dbReference>
<evidence type="ECO:0000256" key="10">
    <source>
        <dbReference type="ARBA" id="ARBA00023098"/>
    </source>
</evidence>
<comment type="caution">
    <text evidence="18">The sequence shown here is derived from an EMBL/GenBank/DDBJ whole genome shotgun (WGS) entry which is preliminary data.</text>
</comment>
<dbReference type="InterPro" id="IPR036291">
    <property type="entry name" value="NAD(P)-bd_dom_sf"/>
</dbReference>
<dbReference type="Pfam" id="PF23024">
    <property type="entry name" value="AMP-dom_DIP2-like"/>
    <property type="match status" value="1"/>
</dbReference>
<dbReference type="Gene3D" id="3.40.50.720">
    <property type="entry name" value="NAD(P)-binding Rossmann-like Domain"/>
    <property type="match status" value="4"/>
</dbReference>
<dbReference type="SMART" id="SM00827">
    <property type="entry name" value="PKS_AT"/>
    <property type="match status" value="2"/>
</dbReference>
<evidence type="ECO:0000259" key="17">
    <source>
        <dbReference type="PROSITE" id="PS52019"/>
    </source>
</evidence>
<evidence type="ECO:0000256" key="4">
    <source>
        <dbReference type="ARBA" id="ARBA00022450"/>
    </source>
</evidence>
<dbReference type="PANTHER" id="PTHR43775">
    <property type="entry name" value="FATTY ACID SYNTHASE"/>
    <property type="match status" value="1"/>
</dbReference>
<feature type="domain" description="PKS/mFAS DH" evidence="17">
    <location>
        <begin position="3564"/>
        <end position="3836"/>
    </location>
</feature>
<dbReference type="Pfam" id="PF22953">
    <property type="entry name" value="SpnB_Rossmann"/>
    <property type="match status" value="2"/>
</dbReference>
<dbReference type="InterPro" id="IPR020841">
    <property type="entry name" value="PKS_Beta-ketoAc_synthase_dom"/>
</dbReference>
<dbReference type="PROSITE" id="PS00455">
    <property type="entry name" value="AMP_BINDING"/>
    <property type="match status" value="1"/>
</dbReference>
<dbReference type="InterPro" id="IPR049552">
    <property type="entry name" value="PKS_DH_N"/>
</dbReference>
<dbReference type="SMART" id="SM00825">
    <property type="entry name" value="PKS_KS"/>
    <property type="match status" value="2"/>
</dbReference>
<gene>
    <name evidence="18" type="ORF">DFR76_11687</name>
</gene>
<dbReference type="Pfam" id="PF00501">
    <property type="entry name" value="AMP-binding"/>
    <property type="match status" value="1"/>
</dbReference>
<organism evidence="18 19">
    <name type="scientific">Nocardia pseudobrasiliensis</name>
    <dbReference type="NCBI Taxonomy" id="45979"/>
    <lineage>
        <taxon>Bacteria</taxon>
        <taxon>Bacillati</taxon>
        <taxon>Actinomycetota</taxon>
        <taxon>Actinomycetes</taxon>
        <taxon>Mycobacteriales</taxon>
        <taxon>Nocardiaceae</taxon>
        <taxon>Nocardia</taxon>
    </lineage>
</organism>
<dbReference type="InterPro" id="IPR036736">
    <property type="entry name" value="ACP-like_sf"/>
</dbReference>
<evidence type="ECO:0000256" key="8">
    <source>
        <dbReference type="ARBA" id="ARBA00022737"/>
    </source>
</evidence>
<comment type="similarity">
    <text evidence="3">Belongs to the ATP-dependent AMP-binding enzyme family.</text>
</comment>
<dbReference type="PROSITE" id="PS51186">
    <property type="entry name" value="GNAT"/>
    <property type="match status" value="1"/>
</dbReference>
<dbReference type="Pfam" id="PF08240">
    <property type="entry name" value="ADH_N"/>
    <property type="match status" value="1"/>
</dbReference>
<dbReference type="STRING" id="1210086.GCA_001613105_06242"/>
<dbReference type="InterPro" id="IPR016036">
    <property type="entry name" value="Malonyl_transacylase_ACP-bd"/>
</dbReference>
<dbReference type="InterPro" id="IPR032821">
    <property type="entry name" value="PKS_assoc"/>
</dbReference>
<keyword evidence="12" id="KW-0012">Acyltransferase</keyword>
<dbReference type="InterPro" id="IPR036412">
    <property type="entry name" value="HAD-like_sf"/>
</dbReference>
<dbReference type="Pfam" id="PF13602">
    <property type="entry name" value="ADH_zinc_N_2"/>
    <property type="match status" value="1"/>
</dbReference>
<comment type="pathway">
    <text evidence="2">Lipid metabolism.</text>
</comment>
<dbReference type="Pfam" id="PF00550">
    <property type="entry name" value="PP-binding"/>
    <property type="match status" value="3"/>
</dbReference>
<evidence type="ECO:0000256" key="7">
    <source>
        <dbReference type="ARBA" id="ARBA00022679"/>
    </source>
</evidence>
<dbReference type="SUPFAM" id="SSF56784">
    <property type="entry name" value="HAD-like"/>
    <property type="match status" value="1"/>
</dbReference>
<dbReference type="InterPro" id="IPR016039">
    <property type="entry name" value="Thiolase-like"/>
</dbReference>
<dbReference type="SUPFAM" id="SSF52777">
    <property type="entry name" value="CoA-dependent acyltransferases"/>
    <property type="match status" value="2"/>
</dbReference>
<dbReference type="PROSITE" id="PS52004">
    <property type="entry name" value="KS3_2"/>
    <property type="match status" value="2"/>
</dbReference>
<reference evidence="18 19" key="1">
    <citation type="submission" date="2018-07" db="EMBL/GenBank/DDBJ databases">
        <title>Genomic Encyclopedia of Type Strains, Phase IV (KMG-IV): sequencing the most valuable type-strain genomes for metagenomic binning, comparative biology and taxonomic classification.</title>
        <authorList>
            <person name="Goeker M."/>
        </authorList>
    </citation>
    <scope>NUCLEOTIDE SEQUENCE [LARGE SCALE GENOMIC DNA]</scope>
    <source>
        <strain evidence="18 19">DSM 44290</strain>
    </source>
</reference>
<keyword evidence="8" id="KW-0677">Repeat</keyword>
<feature type="active site" description="Proton acceptor; for dehydratase activity" evidence="13">
    <location>
        <position position="1568"/>
    </location>
</feature>
<feature type="region of interest" description="N-terminal hotdog fold" evidence="13">
    <location>
        <begin position="1536"/>
        <end position="1656"/>
    </location>
</feature>
<name>A0A370HP51_9NOCA</name>
<dbReference type="InterPro" id="IPR020845">
    <property type="entry name" value="AMP-binding_CS"/>
</dbReference>
<dbReference type="SUPFAM" id="SSF55048">
    <property type="entry name" value="Probable ACP-binding domain of malonyl-CoA ACP transacylase"/>
    <property type="match status" value="2"/>
</dbReference>
<dbReference type="InterPro" id="IPR013968">
    <property type="entry name" value="PKS_KR"/>
</dbReference>
<dbReference type="SMART" id="SM00826">
    <property type="entry name" value="PKS_DH"/>
    <property type="match status" value="2"/>
</dbReference>
<proteinExistence type="inferred from homology"/>
<keyword evidence="9" id="KW-0276">Fatty acid metabolism</keyword>
<dbReference type="GO" id="GO:0016874">
    <property type="term" value="F:ligase activity"/>
    <property type="evidence" value="ECO:0007669"/>
    <property type="project" value="UniProtKB-KW"/>
</dbReference>
<feature type="domain" description="N-acetyltransferase" evidence="15">
    <location>
        <begin position="5164"/>
        <end position="5316"/>
    </location>
</feature>
<dbReference type="Pfam" id="PF00109">
    <property type="entry name" value="ketoacyl-synt"/>
    <property type="match status" value="2"/>
</dbReference>
<dbReference type="SMART" id="SM00823">
    <property type="entry name" value="PKS_PP"/>
    <property type="match status" value="3"/>
</dbReference>
<dbReference type="InterPro" id="IPR016035">
    <property type="entry name" value="Acyl_Trfase/lysoPLipase"/>
</dbReference>
<dbReference type="Pfam" id="PF02801">
    <property type="entry name" value="Ketoacyl-synt_C"/>
    <property type="match status" value="2"/>
</dbReference>
<dbReference type="InterPro" id="IPR020843">
    <property type="entry name" value="ER"/>
</dbReference>
<dbReference type="InterPro" id="IPR011032">
    <property type="entry name" value="GroES-like_sf"/>
</dbReference>
<dbReference type="SMART" id="SM01294">
    <property type="entry name" value="PKS_PP_betabranch"/>
    <property type="match status" value="2"/>
</dbReference>
<evidence type="ECO:0000256" key="5">
    <source>
        <dbReference type="ARBA" id="ARBA00022553"/>
    </source>
</evidence>
<dbReference type="GO" id="GO:0006633">
    <property type="term" value="P:fatty acid biosynthetic process"/>
    <property type="evidence" value="ECO:0007669"/>
    <property type="project" value="InterPro"/>
</dbReference>
<dbReference type="Pfam" id="PF21089">
    <property type="entry name" value="PKS_DH_N"/>
    <property type="match status" value="2"/>
</dbReference>
<feature type="active site" description="Proton acceptor; for dehydratase activity" evidence="13">
    <location>
        <position position="3596"/>
    </location>
</feature>
<feature type="region of interest" description="C-terminal hotdog fold" evidence="13">
    <location>
        <begin position="3699"/>
        <end position="3836"/>
    </location>
</feature>
<dbReference type="InterPro" id="IPR045851">
    <property type="entry name" value="AMP-bd_C_sf"/>
</dbReference>
<dbReference type="InterPro" id="IPR000182">
    <property type="entry name" value="GNAT_dom"/>
</dbReference>
<dbReference type="Gene3D" id="3.40.50.1110">
    <property type="entry name" value="SGNH hydrolase"/>
    <property type="match status" value="1"/>
</dbReference>
<dbReference type="Gene3D" id="3.30.300.30">
    <property type="match status" value="1"/>
</dbReference>
<dbReference type="GO" id="GO:0004312">
    <property type="term" value="F:fatty acid synthase activity"/>
    <property type="evidence" value="ECO:0007669"/>
    <property type="project" value="TreeGrafter"/>
</dbReference>
<dbReference type="PROSITE" id="PS50075">
    <property type="entry name" value="CARRIER"/>
    <property type="match status" value="3"/>
</dbReference>
<dbReference type="FunFam" id="1.10.1200.10:FF:000007">
    <property type="entry name" value="Probable polyketide synthase pks17"/>
    <property type="match status" value="1"/>
</dbReference>
<dbReference type="InterPro" id="IPR049900">
    <property type="entry name" value="PKS_mFAS_DH"/>
</dbReference>
<dbReference type="SUPFAM" id="SSF52151">
    <property type="entry name" value="FabD/lysophospholipase-like"/>
    <property type="match status" value="2"/>
</dbReference>
<dbReference type="InterPro" id="IPR014031">
    <property type="entry name" value="Ketoacyl_synth_C"/>
</dbReference>
<dbReference type="NCBIfam" id="TIGR01681">
    <property type="entry name" value="HAD-SF-IIIC"/>
    <property type="match status" value="1"/>
</dbReference>
<dbReference type="InterPro" id="IPR018201">
    <property type="entry name" value="Ketoacyl_synth_AS"/>
</dbReference>
<comment type="cofactor">
    <cofactor evidence="1">
        <name>pantetheine 4'-phosphate</name>
        <dbReference type="ChEBI" id="CHEBI:47942"/>
    </cofactor>
</comment>
<evidence type="ECO:0000256" key="12">
    <source>
        <dbReference type="ARBA" id="ARBA00023315"/>
    </source>
</evidence>
<keyword evidence="4" id="KW-0596">Phosphopantetheine</keyword>
<dbReference type="InterPro" id="IPR057326">
    <property type="entry name" value="KR_dom"/>
</dbReference>
<dbReference type="PROSITE" id="PS00012">
    <property type="entry name" value="PHOSPHOPANTETHEINE"/>
    <property type="match status" value="1"/>
</dbReference>
<dbReference type="Pfam" id="PF00698">
    <property type="entry name" value="Acyl_transf_1"/>
    <property type="match status" value="2"/>
</dbReference>